<evidence type="ECO:0000256" key="3">
    <source>
        <dbReference type="ARBA" id="ARBA00023054"/>
    </source>
</evidence>
<dbReference type="InParanoid" id="A0A3B5KAC5"/>
<dbReference type="OMA" id="EIRSESW"/>
<feature type="coiled-coil region" evidence="4">
    <location>
        <begin position="116"/>
        <end position="210"/>
    </location>
</feature>
<evidence type="ECO:0000256" key="4">
    <source>
        <dbReference type="SAM" id="Coils"/>
    </source>
</evidence>
<name>A0A3B5KAC5_TAKRU</name>
<dbReference type="STRING" id="31033.ENSTRUP00000054634"/>
<dbReference type="GO" id="GO:0036064">
    <property type="term" value="C:ciliary basal body"/>
    <property type="evidence" value="ECO:0007669"/>
    <property type="project" value="TreeGrafter"/>
</dbReference>
<dbReference type="AlphaFoldDB" id="A0A3B5KAC5"/>
<dbReference type="GO" id="GO:0005769">
    <property type="term" value="C:early endosome"/>
    <property type="evidence" value="ECO:0007669"/>
    <property type="project" value="TreeGrafter"/>
</dbReference>
<keyword evidence="3 4" id="KW-0175">Coiled coil</keyword>
<sequence>MSKERSSKSFTIKDDEGLNPFSFKEFLRWKTLDHGPEQDQEFDAGGVACAADAGSHFLSDLSLVPQEEEETDSGRSHQVGADCTFSICTEEREEDETRFTAAGGDEFRRSRGGNEIIQLQEENMLLRTTIRELQKRVLQLSEELLHKRHQEEEEAQHLESMVQSVEQNLHLMTKRAVRAESSVSRMKAELHQLQVEINCLRSENNTLKANESEVIMTMRHNAKVASQHLNKMADHARCSLRQLMGEAGTLHLVSQLLQSIDRISQLKPES</sequence>
<dbReference type="Ensembl" id="ENSTRUT00000054451.2">
    <property type="protein sequence ID" value="ENSTRUP00000054634.1"/>
    <property type="gene ID" value="ENSTRUG00000025615.2"/>
</dbReference>
<dbReference type="PANTHER" id="PTHR31259">
    <property type="entry name" value="ENDOSOME-ASSOCIATED TRAFFICKING REGULATOR 1"/>
    <property type="match status" value="1"/>
</dbReference>
<accession>A0A3B5KAC5</accession>
<dbReference type="GO" id="GO:1903566">
    <property type="term" value="P:positive regulation of protein localization to cilium"/>
    <property type="evidence" value="ECO:0007669"/>
    <property type="project" value="TreeGrafter"/>
</dbReference>
<dbReference type="GeneTree" id="ENSGT00390000000560"/>
<protein>
    <recommendedName>
        <fullName evidence="2">Endosome-associated-trafficking regulator 1</fullName>
    </recommendedName>
</protein>
<dbReference type="FunCoup" id="A0A3B5KAC5">
    <property type="interactions" value="793"/>
</dbReference>
<keyword evidence="6" id="KW-1185">Reference proteome</keyword>
<reference evidence="5" key="3">
    <citation type="submission" date="2025-09" db="UniProtKB">
        <authorList>
            <consortium name="Ensembl"/>
        </authorList>
    </citation>
    <scope>IDENTIFICATION</scope>
</reference>
<dbReference type="InterPro" id="IPR026757">
    <property type="entry name" value="ENTR1"/>
</dbReference>
<comment type="similarity">
    <text evidence="1">Belongs to the ENTR1 family.</text>
</comment>
<evidence type="ECO:0000256" key="2">
    <source>
        <dbReference type="ARBA" id="ARBA00016007"/>
    </source>
</evidence>
<reference evidence="5" key="2">
    <citation type="submission" date="2025-08" db="UniProtKB">
        <authorList>
            <consortium name="Ensembl"/>
        </authorList>
    </citation>
    <scope>IDENTIFICATION</scope>
</reference>
<evidence type="ECO:0000313" key="5">
    <source>
        <dbReference type="Ensembl" id="ENSTRUP00000054634.1"/>
    </source>
</evidence>
<evidence type="ECO:0000313" key="6">
    <source>
        <dbReference type="Proteomes" id="UP000005226"/>
    </source>
</evidence>
<dbReference type="GO" id="GO:0005813">
    <property type="term" value="C:centrosome"/>
    <property type="evidence" value="ECO:0007669"/>
    <property type="project" value="TreeGrafter"/>
</dbReference>
<organism evidence="5 6">
    <name type="scientific">Takifugu rubripes</name>
    <name type="common">Japanese pufferfish</name>
    <name type="synonym">Fugu rubripes</name>
    <dbReference type="NCBI Taxonomy" id="31033"/>
    <lineage>
        <taxon>Eukaryota</taxon>
        <taxon>Metazoa</taxon>
        <taxon>Chordata</taxon>
        <taxon>Craniata</taxon>
        <taxon>Vertebrata</taxon>
        <taxon>Euteleostomi</taxon>
        <taxon>Actinopterygii</taxon>
        <taxon>Neopterygii</taxon>
        <taxon>Teleostei</taxon>
        <taxon>Neoteleostei</taxon>
        <taxon>Acanthomorphata</taxon>
        <taxon>Eupercaria</taxon>
        <taxon>Tetraodontiformes</taxon>
        <taxon>Tetradontoidea</taxon>
        <taxon>Tetraodontidae</taxon>
        <taxon>Takifugu</taxon>
    </lineage>
</organism>
<dbReference type="GO" id="GO:0032465">
    <property type="term" value="P:regulation of cytokinesis"/>
    <property type="evidence" value="ECO:0007669"/>
    <property type="project" value="TreeGrafter"/>
</dbReference>
<dbReference type="GO" id="GO:0045724">
    <property type="term" value="P:positive regulation of cilium assembly"/>
    <property type="evidence" value="ECO:0007669"/>
    <property type="project" value="TreeGrafter"/>
</dbReference>
<dbReference type="GO" id="GO:0030496">
    <property type="term" value="C:midbody"/>
    <property type="evidence" value="ECO:0007669"/>
    <property type="project" value="TreeGrafter"/>
</dbReference>
<dbReference type="Proteomes" id="UP000005226">
    <property type="component" value="Chromosome 21"/>
</dbReference>
<gene>
    <name evidence="5" type="primary">entr1</name>
</gene>
<dbReference type="PANTHER" id="PTHR31259:SF3">
    <property type="entry name" value="ENDOSOME-ASSOCIATED-TRAFFICKING REGULATOR 1"/>
    <property type="match status" value="1"/>
</dbReference>
<evidence type="ECO:0000256" key="1">
    <source>
        <dbReference type="ARBA" id="ARBA00007791"/>
    </source>
</evidence>
<proteinExistence type="inferred from homology"/>
<reference evidence="5 6" key="1">
    <citation type="journal article" date="2011" name="Genome Biol. Evol.">
        <title>Integration of the genetic map and genome assembly of fugu facilitates insights into distinct features of genome evolution in teleosts and mammals.</title>
        <authorList>
            <person name="Kai W."/>
            <person name="Kikuchi K."/>
            <person name="Tohari S."/>
            <person name="Chew A.K."/>
            <person name="Tay A."/>
            <person name="Fujiwara A."/>
            <person name="Hosoya S."/>
            <person name="Suetake H."/>
            <person name="Naruse K."/>
            <person name="Brenner S."/>
            <person name="Suzuki Y."/>
            <person name="Venkatesh B."/>
        </authorList>
    </citation>
    <scope>NUCLEOTIDE SEQUENCE [LARGE SCALE GENOMIC DNA]</scope>
</reference>
<dbReference type="GO" id="GO:0055037">
    <property type="term" value="C:recycling endosome"/>
    <property type="evidence" value="ECO:0007669"/>
    <property type="project" value="TreeGrafter"/>
</dbReference>